<dbReference type="Gene3D" id="3.40.50.1220">
    <property type="entry name" value="TPP-binding domain"/>
    <property type="match status" value="1"/>
</dbReference>
<comment type="similarity">
    <text evidence="1 3">Belongs to the TPP enzyme family.</text>
</comment>
<dbReference type="EMBL" id="DUJR01000025">
    <property type="protein sequence ID" value="HII59880.1"/>
    <property type="molecule type" value="Genomic_DNA"/>
</dbReference>
<dbReference type="InterPro" id="IPR012001">
    <property type="entry name" value="Thiamin_PyroP_enz_TPP-bd_dom"/>
</dbReference>
<name>A0A832SUR5_9EURY</name>
<dbReference type="GO" id="GO:0044272">
    <property type="term" value="P:sulfur compound biosynthetic process"/>
    <property type="evidence" value="ECO:0007669"/>
    <property type="project" value="UniProtKB-ARBA"/>
</dbReference>
<dbReference type="InterPro" id="IPR029061">
    <property type="entry name" value="THDP-binding"/>
</dbReference>
<feature type="domain" description="Thiamine pyrophosphate enzyme central" evidence="4">
    <location>
        <begin position="187"/>
        <end position="288"/>
    </location>
</feature>
<dbReference type="InterPro" id="IPR029035">
    <property type="entry name" value="DHS-like_NAD/FAD-binding_dom"/>
</dbReference>
<evidence type="ECO:0000259" key="4">
    <source>
        <dbReference type="Pfam" id="PF00205"/>
    </source>
</evidence>
<dbReference type="GO" id="GO:0003984">
    <property type="term" value="F:acetolactate synthase activity"/>
    <property type="evidence" value="ECO:0007669"/>
    <property type="project" value="TreeGrafter"/>
</dbReference>
<dbReference type="PANTHER" id="PTHR18968:SF13">
    <property type="entry name" value="ACETOLACTATE SYNTHASE CATALYTIC SUBUNIT, MITOCHONDRIAL"/>
    <property type="match status" value="1"/>
</dbReference>
<gene>
    <name evidence="7" type="ORF">HA335_04805</name>
</gene>
<dbReference type="Pfam" id="PF02776">
    <property type="entry name" value="TPP_enzyme_N"/>
    <property type="match status" value="1"/>
</dbReference>
<dbReference type="Proteomes" id="UP000645676">
    <property type="component" value="Unassembled WGS sequence"/>
</dbReference>
<evidence type="ECO:0000313" key="8">
    <source>
        <dbReference type="Proteomes" id="UP000645676"/>
    </source>
</evidence>
<protein>
    <submittedName>
        <fullName evidence="7">Thiamine pyrophosphate-binding protein</fullName>
    </submittedName>
</protein>
<sequence length="490" mass="55014">MKFLEAMVDFLERNVKTIFSYPGEQILPLYNEIEGSSIKNIMVRDERGAGFMADGYARITNYIGVCLATAGPGATNLTTPIATAYKDNSSVLAITGRCQRKYIGKNYFQEVNMDFLNFYKGYFVDKAEVSYIAKAFADCLFNKKPVQLNIPVDLYKEEAKDINITTYTDIYKDDETPSNNIKEIDVKKPLFLIGQGIFGTLSYKEIVKISKILEKINCPIATTFPARGVINEKLENCIGLVGRRGDLKSLLEADKIINIGSSLSYNTYVESVREKLLSKTENIQLKPKSIKELKEFFENLDVKNSSWIYKNSNKFQPSGDYSNKIYEIIKNIPEDAIIVTDAGKHTVFTCLLKTCVIPRNIISSHSFGTMGFGLPASIGVKFGTIDFNIDREVVLISGDGGFLMNVEELQVVAENNLKILMVVMKNNSLAEFCKIKNPNFNKIADAFEIDNCYIENVDEIGSEIKGYLKKNKPLLVVVETENEPLPKPNI</sequence>
<evidence type="ECO:0000259" key="5">
    <source>
        <dbReference type="Pfam" id="PF02775"/>
    </source>
</evidence>
<dbReference type="GO" id="GO:0005948">
    <property type="term" value="C:acetolactate synthase complex"/>
    <property type="evidence" value="ECO:0007669"/>
    <property type="project" value="TreeGrafter"/>
</dbReference>
<accession>A0A832SUR5</accession>
<organism evidence="7 8">
    <name type="scientific">Methanocaldococcus jannaschii</name>
    <dbReference type="NCBI Taxonomy" id="2190"/>
    <lineage>
        <taxon>Archaea</taxon>
        <taxon>Methanobacteriati</taxon>
        <taxon>Methanobacteriota</taxon>
        <taxon>Methanomada group</taxon>
        <taxon>Methanococci</taxon>
        <taxon>Methanococcales</taxon>
        <taxon>Methanocaldococcaceae</taxon>
        <taxon>Methanocaldococcus</taxon>
    </lineage>
</organism>
<comment type="caution">
    <text evidence="7">The sequence shown here is derived from an EMBL/GenBank/DDBJ whole genome shotgun (WGS) entry which is preliminary data.</text>
</comment>
<evidence type="ECO:0000259" key="6">
    <source>
        <dbReference type="Pfam" id="PF02776"/>
    </source>
</evidence>
<dbReference type="InterPro" id="IPR011766">
    <property type="entry name" value="TPP_enzyme_TPP-bd"/>
</dbReference>
<feature type="domain" description="Thiamine pyrophosphate enzyme N-terminal TPP-binding" evidence="6">
    <location>
        <begin position="1"/>
        <end position="111"/>
    </location>
</feature>
<dbReference type="GO" id="GO:0009099">
    <property type="term" value="P:L-valine biosynthetic process"/>
    <property type="evidence" value="ECO:0007669"/>
    <property type="project" value="TreeGrafter"/>
</dbReference>
<feature type="domain" description="Thiamine pyrophosphate enzyme TPP-binding" evidence="5">
    <location>
        <begin position="341"/>
        <end position="478"/>
    </location>
</feature>
<evidence type="ECO:0000256" key="2">
    <source>
        <dbReference type="ARBA" id="ARBA00023052"/>
    </source>
</evidence>
<dbReference type="GO" id="GO:0050660">
    <property type="term" value="F:flavin adenine dinucleotide binding"/>
    <property type="evidence" value="ECO:0007669"/>
    <property type="project" value="TreeGrafter"/>
</dbReference>
<dbReference type="GO" id="GO:0009097">
    <property type="term" value="P:isoleucine biosynthetic process"/>
    <property type="evidence" value="ECO:0007669"/>
    <property type="project" value="TreeGrafter"/>
</dbReference>
<dbReference type="InterPro" id="IPR045229">
    <property type="entry name" value="TPP_enz"/>
</dbReference>
<reference evidence="7" key="1">
    <citation type="journal article" date="2020" name="bioRxiv">
        <title>A rank-normalized archaeal taxonomy based on genome phylogeny resolves widespread incomplete and uneven classifications.</title>
        <authorList>
            <person name="Rinke C."/>
            <person name="Chuvochina M."/>
            <person name="Mussig A.J."/>
            <person name="Chaumeil P.-A."/>
            <person name="Waite D.W."/>
            <person name="Whitman W.B."/>
            <person name="Parks D.H."/>
            <person name="Hugenholtz P."/>
        </authorList>
    </citation>
    <scope>NUCLEOTIDE SEQUENCE</scope>
    <source>
        <strain evidence="7">UBA8849</strain>
    </source>
</reference>
<dbReference type="Pfam" id="PF00205">
    <property type="entry name" value="TPP_enzyme_M"/>
    <property type="match status" value="1"/>
</dbReference>
<dbReference type="SUPFAM" id="SSF52518">
    <property type="entry name" value="Thiamin diphosphate-binding fold (THDP-binding)"/>
    <property type="match status" value="2"/>
</dbReference>
<proteinExistence type="inferred from homology"/>
<dbReference type="CDD" id="cd07035">
    <property type="entry name" value="TPP_PYR_POX_like"/>
    <property type="match status" value="1"/>
</dbReference>
<dbReference type="SUPFAM" id="SSF52467">
    <property type="entry name" value="DHS-like NAD/FAD-binding domain"/>
    <property type="match status" value="1"/>
</dbReference>
<dbReference type="Gene3D" id="3.40.50.970">
    <property type="match status" value="2"/>
</dbReference>
<dbReference type="PANTHER" id="PTHR18968">
    <property type="entry name" value="THIAMINE PYROPHOSPHATE ENZYMES"/>
    <property type="match status" value="1"/>
</dbReference>
<evidence type="ECO:0000313" key="7">
    <source>
        <dbReference type="EMBL" id="HII59880.1"/>
    </source>
</evidence>
<evidence type="ECO:0000256" key="1">
    <source>
        <dbReference type="ARBA" id="ARBA00007812"/>
    </source>
</evidence>
<dbReference type="AlphaFoldDB" id="A0A832SUR5"/>
<dbReference type="GO" id="GO:0030976">
    <property type="term" value="F:thiamine pyrophosphate binding"/>
    <property type="evidence" value="ECO:0007669"/>
    <property type="project" value="InterPro"/>
</dbReference>
<dbReference type="GO" id="GO:0000287">
    <property type="term" value="F:magnesium ion binding"/>
    <property type="evidence" value="ECO:0007669"/>
    <property type="project" value="InterPro"/>
</dbReference>
<evidence type="ECO:0000256" key="3">
    <source>
        <dbReference type="RuleBase" id="RU362132"/>
    </source>
</evidence>
<dbReference type="Pfam" id="PF02775">
    <property type="entry name" value="TPP_enzyme_C"/>
    <property type="match status" value="1"/>
</dbReference>
<dbReference type="InterPro" id="IPR012000">
    <property type="entry name" value="Thiamin_PyroP_enz_cen_dom"/>
</dbReference>
<keyword evidence="2 3" id="KW-0786">Thiamine pyrophosphate</keyword>